<evidence type="ECO:0000313" key="2">
    <source>
        <dbReference type="EMBL" id="MFC4186124.1"/>
    </source>
</evidence>
<keyword evidence="3" id="KW-1185">Reference proteome</keyword>
<accession>A0ABV8N2K8</accession>
<evidence type="ECO:0000256" key="1">
    <source>
        <dbReference type="SAM" id="MobiDB-lite"/>
    </source>
</evidence>
<sequence length="133" mass="14302">MSAERAQAVQIALAGRRAGEHQRGLAGRLARTLGGNERTWARAVTDTRTAYAAELGHQDVREAQRPAPGPSTVWSPVRSSCDGPGERASAASPRLPRDHARHQPPHHIARQKRGSLSTHHGRAGTHHAVRTAS</sequence>
<dbReference type="Proteomes" id="UP001595871">
    <property type="component" value="Unassembled WGS sequence"/>
</dbReference>
<dbReference type="EMBL" id="JBHSCF010000009">
    <property type="protein sequence ID" value="MFC4186124.1"/>
    <property type="molecule type" value="Genomic_DNA"/>
</dbReference>
<proteinExistence type="predicted"/>
<dbReference type="RefSeq" id="WP_345494242.1">
    <property type="nucleotide sequence ID" value="NZ_BAAAYA010000008.1"/>
</dbReference>
<reference evidence="3" key="1">
    <citation type="journal article" date="2019" name="Int. J. Syst. Evol. Microbiol.">
        <title>The Global Catalogue of Microorganisms (GCM) 10K type strain sequencing project: providing services to taxonomists for standard genome sequencing and annotation.</title>
        <authorList>
            <consortium name="The Broad Institute Genomics Platform"/>
            <consortium name="The Broad Institute Genome Sequencing Center for Infectious Disease"/>
            <person name="Wu L."/>
            <person name="Ma J."/>
        </authorList>
    </citation>
    <scope>NUCLEOTIDE SEQUENCE [LARGE SCALE GENOMIC DNA]</scope>
    <source>
        <strain evidence="3">CCM 3243</strain>
    </source>
</reference>
<organism evidence="2 3">
    <name type="scientific">Streptomyces flavovirens</name>
    <dbReference type="NCBI Taxonomy" id="52258"/>
    <lineage>
        <taxon>Bacteria</taxon>
        <taxon>Bacillati</taxon>
        <taxon>Actinomycetota</taxon>
        <taxon>Actinomycetes</taxon>
        <taxon>Kitasatosporales</taxon>
        <taxon>Streptomycetaceae</taxon>
        <taxon>Streptomyces</taxon>
    </lineage>
</organism>
<protein>
    <recommendedName>
        <fullName evidence="4">Transposase</fullName>
    </recommendedName>
</protein>
<feature type="compositionally biased region" description="Basic residues" evidence="1">
    <location>
        <begin position="99"/>
        <end position="133"/>
    </location>
</feature>
<evidence type="ECO:0000313" key="3">
    <source>
        <dbReference type="Proteomes" id="UP001595871"/>
    </source>
</evidence>
<comment type="caution">
    <text evidence="2">The sequence shown here is derived from an EMBL/GenBank/DDBJ whole genome shotgun (WGS) entry which is preliminary data.</text>
</comment>
<feature type="region of interest" description="Disordered" evidence="1">
    <location>
        <begin position="56"/>
        <end position="133"/>
    </location>
</feature>
<name>A0ABV8N2K8_9ACTN</name>
<evidence type="ECO:0008006" key="4">
    <source>
        <dbReference type="Google" id="ProtNLM"/>
    </source>
</evidence>
<gene>
    <name evidence="2" type="ORF">ACFO3R_06950</name>
</gene>